<dbReference type="SMART" id="SM00408">
    <property type="entry name" value="IGc2"/>
    <property type="match status" value="3"/>
</dbReference>
<dbReference type="SMART" id="SM00409">
    <property type="entry name" value="IG"/>
    <property type="match status" value="3"/>
</dbReference>
<dbReference type="InterPro" id="IPR007110">
    <property type="entry name" value="Ig-like_dom"/>
</dbReference>
<sequence>MFILLKHKPINSKIRETEWIKIERAHVFDVISADNVTDLQPALVFGRSSARAGETLELKCRIETKVKAGPQMHLYLCKDGALLQMERLRNAVDHTFILRNISDLDSGNYSCVFSFHKLRPKSLNTTGLNSIHISVYVGLDDFHPADIFINSSSGTFKVGESITIKCAIFQQISSNDQLYTYLCKNGVGVQMGPIGKKGDYDFIIKNVSELDSGSYSCVYSSKKSPASNVSASGQKIIYVQVTGKIWSGMITETQRSVREGEDLTLTCRITVTLTCAELYVYLCLNGIGKQVMSVSCSINSTSTTFLLSKVKHEHSGNYSCVYSTHNYSLSEVRKAGENTVFIQVQGKNLLIIDTIAKP</sequence>
<feature type="domain" description="Ig-like" evidence="2">
    <location>
        <begin position="41"/>
        <end position="124"/>
    </location>
</feature>
<gene>
    <name evidence="3" type="ORF">AMEX_G8089</name>
</gene>
<protein>
    <submittedName>
        <fullName evidence="3">Alpha-1B-glycoprotein-like</fullName>
    </submittedName>
</protein>
<evidence type="ECO:0000256" key="1">
    <source>
        <dbReference type="ARBA" id="ARBA00023319"/>
    </source>
</evidence>
<dbReference type="Gene3D" id="2.60.40.10">
    <property type="entry name" value="Immunoglobulins"/>
    <property type="match status" value="3"/>
</dbReference>
<evidence type="ECO:0000259" key="2">
    <source>
        <dbReference type="PROSITE" id="PS50835"/>
    </source>
</evidence>
<dbReference type="Pfam" id="PF00047">
    <property type="entry name" value="ig"/>
    <property type="match status" value="1"/>
</dbReference>
<organism evidence="3 4">
    <name type="scientific">Astyanax mexicanus</name>
    <name type="common">Blind cave fish</name>
    <name type="synonym">Astyanax fasciatus mexicanus</name>
    <dbReference type="NCBI Taxonomy" id="7994"/>
    <lineage>
        <taxon>Eukaryota</taxon>
        <taxon>Metazoa</taxon>
        <taxon>Chordata</taxon>
        <taxon>Craniata</taxon>
        <taxon>Vertebrata</taxon>
        <taxon>Euteleostomi</taxon>
        <taxon>Actinopterygii</taxon>
        <taxon>Neopterygii</taxon>
        <taxon>Teleostei</taxon>
        <taxon>Ostariophysi</taxon>
        <taxon>Characiformes</taxon>
        <taxon>Characoidei</taxon>
        <taxon>Acestrorhamphidae</taxon>
        <taxon>Acestrorhamphinae</taxon>
        <taxon>Astyanax</taxon>
    </lineage>
</organism>
<dbReference type="InterPro" id="IPR013783">
    <property type="entry name" value="Ig-like_fold"/>
</dbReference>
<proteinExistence type="predicted"/>
<feature type="domain" description="Ig-like" evidence="2">
    <location>
        <begin position="225"/>
        <end position="330"/>
    </location>
</feature>
<keyword evidence="1" id="KW-0393">Immunoglobulin domain</keyword>
<dbReference type="Pfam" id="PF13895">
    <property type="entry name" value="Ig_2"/>
    <property type="match status" value="1"/>
</dbReference>
<dbReference type="AlphaFoldDB" id="A0A8T2LV97"/>
<dbReference type="InterPro" id="IPR003598">
    <property type="entry name" value="Ig_sub2"/>
</dbReference>
<dbReference type="PANTHER" id="PTHR46013">
    <property type="entry name" value="VASCULAR CELL ADHESION MOLECULE 1"/>
    <property type="match status" value="1"/>
</dbReference>
<evidence type="ECO:0000313" key="4">
    <source>
        <dbReference type="Proteomes" id="UP000752171"/>
    </source>
</evidence>
<dbReference type="InterPro" id="IPR036179">
    <property type="entry name" value="Ig-like_dom_sf"/>
</dbReference>
<reference evidence="3 4" key="1">
    <citation type="submission" date="2021-07" db="EMBL/GenBank/DDBJ databases">
        <authorList>
            <person name="Imarazene B."/>
            <person name="Zahm M."/>
            <person name="Klopp C."/>
            <person name="Cabau C."/>
            <person name="Beille S."/>
            <person name="Jouanno E."/>
            <person name="Castinel A."/>
            <person name="Lluch J."/>
            <person name="Gil L."/>
            <person name="Kuchtly C."/>
            <person name="Lopez Roques C."/>
            <person name="Donnadieu C."/>
            <person name="Parrinello H."/>
            <person name="Journot L."/>
            <person name="Du K."/>
            <person name="Schartl M."/>
            <person name="Retaux S."/>
            <person name="Guiguen Y."/>
        </authorList>
    </citation>
    <scope>NUCLEOTIDE SEQUENCE [LARGE SCALE GENOMIC DNA]</scope>
    <source>
        <strain evidence="3">Pach_M1</strain>
        <tissue evidence="3">Testis</tissue>
    </source>
</reference>
<dbReference type="PROSITE" id="PS50835">
    <property type="entry name" value="IG_LIKE"/>
    <property type="match status" value="2"/>
</dbReference>
<dbReference type="SUPFAM" id="SSF48726">
    <property type="entry name" value="Immunoglobulin"/>
    <property type="match status" value="3"/>
</dbReference>
<dbReference type="InterPro" id="IPR003599">
    <property type="entry name" value="Ig_sub"/>
</dbReference>
<dbReference type="EMBL" id="JAICCE010000006">
    <property type="protein sequence ID" value="KAG9275853.1"/>
    <property type="molecule type" value="Genomic_DNA"/>
</dbReference>
<comment type="caution">
    <text evidence="3">The sequence shown here is derived from an EMBL/GenBank/DDBJ whole genome shotgun (WGS) entry which is preliminary data.</text>
</comment>
<dbReference type="InterPro" id="IPR013151">
    <property type="entry name" value="Immunoglobulin_dom"/>
</dbReference>
<evidence type="ECO:0000313" key="3">
    <source>
        <dbReference type="EMBL" id="KAG9275853.1"/>
    </source>
</evidence>
<dbReference type="Proteomes" id="UP000752171">
    <property type="component" value="Unassembled WGS sequence"/>
</dbReference>
<dbReference type="PANTHER" id="PTHR46013:SF7">
    <property type="entry name" value="IG-LIKE DOMAIN-CONTAINING PROTEIN"/>
    <property type="match status" value="1"/>
</dbReference>
<name>A0A8T2LV97_ASTMX</name>
<accession>A0A8T2LV97</accession>